<feature type="domain" description="GH84" evidence="4">
    <location>
        <begin position="6"/>
        <end position="276"/>
    </location>
</feature>
<evidence type="ECO:0000256" key="1">
    <source>
        <dbReference type="ARBA" id="ARBA00022801"/>
    </source>
</evidence>
<dbReference type="Gene3D" id="3.20.20.80">
    <property type="entry name" value="Glycosidases"/>
    <property type="match status" value="1"/>
</dbReference>
<evidence type="ECO:0000259" key="4">
    <source>
        <dbReference type="PROSITE" id="PS52009"/>
    </source>
</evidence>
<comment type="caution">
    <text evidence="5">The sequence shown here is derived from an EMBL/GenBank/DDBJ whole genome shotgun (WGS) entry which is preliminary data.</text>
</comment>
<evidence type="ECO:0000256" key="2">
    <source>
        <dbReference type="ARBA" id="ARBA00023295"/>
    </source>
</evidence>
<dbReference type="PANTHER" id="PTHR13170:SF16">
    <property type="entry name" value="PROTEIN O-GLCNACASE"/>
    <property type="match status" value="1"/>
</dbReference>
<dbReference type="Pfam" id="PF07555">
    <property type="entry name" value="NAGidase"/>
    <property type="match status" value="1"/>
</dbReference>
<reference evidence="5 6" key="1">
    <citation type="submission" date="2018-11" db="EMBL/GenBank/DDBJ databases">
        <title>Genomic Encyclopedia of Type Strains, Phase IV (KMG-IV): sequencing the most valuable type-strain genomes for metagenomic binning, comparative biology and taxonomic classification.</title>
        <authorList>
            <person name="Goeker M."/>
        </authorList>
    </citation>
    <scope>NUCLEOTIDE SEQUENCE [LARGE SCALE GENOMIC DNA]</scope>
    <source>
        <strain evidence="5 6">DSM 100316</strain>
    </source>
</reference>
<evidence type="ECO:0000313" key="5">
    <source>
        <dbReference type="EMBL" id="ROS00029.1"/>
    </source>
</evidence>
<dbReference type="OrthoDB" id="9760892at2"/>
<protein>
    <submittedName>
        <fullName evidence="5">Beta-N-acetylglucosaminidase</fullName>
    </submittedName>
</protein>
<dbReference type="PANTHER" id="PTHR13170">
    <property type="entry name" value="O-GLCNACASE"/>
    <property type="match status" value="1"/>
</dbReference>
<accession>A0A3N2DK18</accession>
<dbReference type="AlphaFoldDB" id="A0A3N2DK18"/>
<evidence type="ECO:0000256" key="3">
    <source>
        <dbReference type="PROSITE-ProRule" id="PRU01353"/>
    </source>
</evidence>
<proteinExistence type="inferred from homology"/>
<name>A0A3N2DK18_9GAMM</name>
<dbReference type="InterPro" id="IPR011496">
    <property type="entry name" value="O-GlcNAcase_cat"/>
</dbReference>
<dbReference type="RefSeq" id="WP_123713023.1">
    <property type="nucleotide sequence ID" value="NZ_RKHR01000005.1"/>
</dbReference>
<keyword evidence="1 3" id="KW-0378">Hydrolase</keyword>
<organism evidence="5 6">
    <name type="scientific">Sinobacterium caligoides</name>
    <dbReference type="NCBI Taxonomy" id="933926"/>
    <lineage>
        <taxon>Bacteria</taxon>
        <taxon>Pseudomonadati</taxon>
        <taxon>Pseudomonadota</taxon>
        <taxon>Gammaproteobacteria</taxon>
        <taxon>Cellvibrionales</taxon>
        <taxon>Spongiibacteraceae</taxon>
        <taxon>Sinobacterium</taxon>
    </lineage>
</organism>
<dbReference type="SUPFAM" id="SSF51445">
    <property type="entry name" value="(Trans)glycosidases"/>
    <property type="match status" value="1"/>
</dbReference>
<keyword evidence="6" id="KW-1185">Reference proteome</keyword>
<feature type="active site" description="Proton donor" evidence="3">
    <location>
        <position position="121"/>
    </location>
</feature>
<dbReference type="Proteomes" id="UP000275394">
    <property type="component" value="Unassembled WGS sequence"/>
</dbReference>
<dbReference type="InterPro" id="IPR017853">
    <property type="entry name" value="GH"/>
</dbReference>
<dbReference type="InterPro" id="IPR051822">
    <property type="entry name" value="Glycosyl_Hydrolase_84"/>
</dbReference>
<dbReference type="GO" id="GO:1901135">
    <property type="term" value="P:carbohydrate derivative metabolic process"/>
    <property type="evidence" value="ECO:0007669"/>
    <property type="project" value="UniProtKB-ARBA"/>
</dbReference>
<gene>
    <name evidence="5" type="ORF">EDC56_2663</name>
</gene>
<dbReference type="EMBL" id="RKHR01000005">
    <property type="protein sequence ID" value="ROS00029.1"/>
    <property type="molecule type" value="Genomic_DNA"/>
</dbReference>
<evidence type="ECO:0000313" key="6">
    <source>
        <dbReference type="Proteomes" id="UP000275394"/>
    </source>
</evidence>
<comment type="similarity">
    <text evidence="3">Belongs to the glycosyl hydrolase 84 family.</text>
</comment>
<keyword evidence="2 3" id="KW-0326">Glycosidase</keyword>
<sequence length="349" mass="40108">MAFNDKITGVIEGFYGRPWSWQYRQRYARFLAHQGFNTYIYAPKSDPWLRKLWREPWPNSQLTALKSLRQAYRKQGVRFGLGFSPFELYCRFDQPSKDLLDDKLRQIDQLSPDVFCILFDDMRGDVPGLAARQREIIEYIAGRTTASKLIVCPTYYSDDVVLEKVFGAMPANYLEDFAVGLDRSIEVFWTGERVCSEEYSSQHLLDVERRLGRKPLIWDNYPVNDGRITSNFLHIDSPENRDCLEYTAGLLANPMNQAALSALPLSGLAKQLFGAGKVHTAESWQPSLALQKFLMDNIKVFQVEGLSSLDKRNKQLLLKTMMALDEPGVEEVKEWLNGQYVFDPACLTE</sequence>
<dbReference type="GO" id="GO:0015929">
    <property type="term" value="F:hexosaminidase activity"/>
    <property type="evidence" value="ECO:0007669"/>
    <property type="project" value="UniProtKB-ARBA"/>
</dbReference>
<dbReference type="PROSITE" id="PS52009">
    <property type="entry name" value="GH84"/>
    <property type="match status" value="1"/>
</dbReference>